<dbReference type="PROSITE" id="PS00166">
    <property type="entry name" value="ENOYL_COA_HYDRATASE"/>
    <property type="match status" value="1"/>
</dbReference>
<sequence length="256" mass="27880">MNESLIIYRKEMGIATVILNNLPLNLLNQKVVQQLSNLADELHTDDSIHAVILTGAGEKAFMAGADIKEFPEWIGKGEAFAEQKGLELQDAFHKFYRLPKPTIAALNGLALGGGCELALACDLRIMEQHAIIGLPEIKLGLFPGAGGTQRLPRLIGETKAKQMMFLGDSLTANEALHVGLVNEVVPKGNSLNRANAIAQRLTSYSLPALSYMKKSIQQGLQVSLETGLSIEAQHFGKVFQTEEIKTGVQHFIEKHS</sequence>
<evidence type="ECO:0000313" key="4">
    <source>
        <dbReference type="EMBL" id="MDQ0216113.1"/>
    </source>
</evidence>
<dbReference type="PANTHER" id="PTHR11941">
    <property type="entry name" value="ENOYL-COA HYDRATASE-RELATED"/>
    <property type="match status" value="1"/>
</dbReference>
<dbReference type="AlphaFoldDB" id="A0AAJ1T0B6"/>
<organism evidence="4 5">
    <name type="scientific">Oikeobacillus pervagus</name>
    <dbReference type="NCBI Taxonomy" id="1325931"/>
    <lineage>
        <taxon>Bacteria</taxon>
        <taxon>Bacillati</taxon>
        <taxon>Bacillota</taxon>
        <taxon>Bacilli</taxon>
        <taxon>Bacillales</taxon>
        <taxon>Bacillaceae</taxon>
        <taxon>Oikeobacillus</taxon>
    </lineage>
</organism>
<reference evidence="4" key="1">
    <citation type="submission" date="2023-07" db="EMBL/GenBank/DDBJ databases">
        <title>Genomic Encyclopedia of Type Strains, Phase IV (KMG-IV): sequencing the most valuable type-strain genomes for metagenomic binning, comparative biology and taxonomic classification.</title>
        <authorList>
            <person name="Goeker M."/>
        </authorList>
    </citation>
    <scope>NUCLEOTIDE SEQUENCE</scope>
    <source>
        <strain evidence="4">DSM 23947</strain>
    </source>
</reference>
<dbReference type="InterPro" id="IPR001753">
    <property type="entry name" value="Enoyl-CoA_hydra/iso"/>
</dbReference>
<keyword evidence="2" id="KW-0456">Lyase</keyword>
<comment type="caution">
    <text evidence="4">The sequence shown here is derived from an EMBL/GenBank/DDBJ whole genome shotgun (WGS) entry which is preliminary data.</text>
</comment>
<dbReference type="PANTHER" id="PTHR11941:SF54">
    <property type="entry name" value="ENOYL-COA HYDRATASE, MITOCHONDRIAL"/>
    <property type="match status" value="1"/>
</dbReference>
<protein>
    <submittedName>
        <fullName evidence="4">Enoyl-CoA hydratase/carnithine racemase</fullName>
    </submittedName>
</protein>
<accession>A0AAJ1T0B6</accession>
<name>A0AAJ1T0B6_9BACI</name>
<dbReference type="EMBL" id="JAUSUC010000036">
    <property type="protein sequence ID" value="MDQ0216113.1"/>
    <property type="molecule type" value="Genomic_DNA"/>
</dbReference>
<dbReference type="InterPro" id="IPR029045">
    <property type="entry name" value="ClpP/crotonase-like_dom_sf"/>
</dbReference>
<evidence type="ECO:0000313" key="5">
    <source>
        <dbReference type="Proteomes" id="UP001237207"/>
    </source>
</evidence>
<dbReference type="Proteomes" id="UP001237207">
    <property type="component" value="Unassembled WGS sequence"/>
</dbReference>
<comment type="similarity">
    <text evidence="1 3">Belongs to the enoyl-CoA hydratase/isomerase family.</text>
</comment>
<dbReference type="CDD" id="cd06558">
    <property type="entry name" value="crotonase-like"/>
    <property type="match status" value="1"/>
</dbReference>
<keyword evidence="5" id="KW-1185">Reference proteome</keyword>
<dbReference type="FunFam" id="3.90.226.10:FF:000009">
    <property type="entry name" value="Carnitinyl-CoA dehydratase"/>
    <property type="match status" value="1"/>
</dbReference>
<dbReference type="Pfam" id="PF00378">
    <property type="entry name" value="ECH_1"/>
    <property type="match status" value="1"/>
</dbReference>
<dbReference type="GO" id="GO:0006635">
    <property type="term" value="P:fatty acid beta-oxidation"/>
    <property type="evidence" value="ECO:0007669"/>
    <property type="project" value="TreeGrafter"/>
</dbReference>
<dbReference type="GO" id="GO:0016829">
    <property type="term" value="F:lyase activity"/>
    <property type="evidence" value="ECO:0007669"/>
    <property type="project" value="UniProtKB-KW"/>
</dbReference>
<proteinExistence type="inferred from homology"/>
<evidence type="ECO:0000256" key="1">
    <source>
        <dbReference type="ARBA" id="ARBA00005254"/>
    </source>
</evidence>
<evidence type="ECO:0000256" key="2">
    <source>
        <dbReference type="ARBA" id="ARBA00023239"/>
    </source>
</evidence>
<dbReference type="Gene3D" id="3.90.226.10">
    <property type="entry name" value="2-enoyl-CoA Hydratase, Chain A, domain 1"/>
    <property type="match status" value="1"/>
</dbReference>
<dbReference type="SUPFAM" id="SSF52096">
    <property type="entry name" value="ClpP/crotonase"/>
    <property type="match status" value="1"/>
</dbReference>
<evidence type="ECO:0000256" key="3">
    <source>
        <dbReference type="RuleBase" id="RU003707"/>
    </source>
</evidence>
<dbReference type="InterPro" id="IPR018376">
    <property type="entry name" value="Enoyl-CoA_hyd/isom_CS"/>
</dbReference>
<gene>
    <name evidence="4" type="ORF">J2S13_002535</name>
</gene>